<proteinExistence type="predicted"/>
<sequence>MNVLLTYRERQLGVVGPFPVDRARWHDVAPVTEHLRELLGVPAVVLRLLDVQGGGGGLGGLVSYHAELLAEPPAGLALRPATPAESDALRPQPHRAEYATADGVRAALDWAEQALLAAGRPVTGPVEQVKTWNLAGLFRLPTAAGPVWLKTGRHFAVDEAAVIALFRAVAPESAPTVLAADPDHRLLLLDHVPGEDCWGPSAEVVADAVPRLVRAQAALAASYPGGAPAGLRDRAPAALVPAVKALLDGPAAAELTADELAGARAMVDRLPELVEQLASCGLPDVVLHGDFHPGNWRSNGGPAVLVDFADACFGHPALDGLRPKDFCSGERWAQAAATWCEAWRTVVPGSDPERALRLAAPFSHLGYAVRYQEFLDAIEPSEYRYHAGDPAAELRAALAAFAAV</sequence>
<keyword evidence="3" id="KW-1185">Reference proteome</keyword>
<keyword evidence="2" id="KW-0808">Transferase</keyword>
<dbReference type="Pfam" id="PF01636">
    <property type="entry name" value="APH"/>
    <property type="match status" value="1"/>
</dbReference>
<dbReference type="Gene3D" id="3.90.1200.10">
    <property type="match status" value="1"/>
</dbReference>
<dbReference type="SUPFAM" id="SSF56112">
    <property type="entry name" value="Protein kinase-like (PK-like)"/>
    <property type="match status" value="1"/>
</dbReference>
<feature type="domain" description="Aminoglycoside phosphotransferase" evidence="1">
    <location>
        <begin position="156"/>
        <end position="341"/>
    </location>
</feature>
<dbReference type="EMBL" id="VIGB01000003">
    <property type="protein sequence ID" value="TQF03727.1"/>
    <property type="molecule type" value="Genomic_DNA"/>
</dbReference>
<dbReference type="AlphaFoldDB" id="A0A540W486"/>
<protein>
    <submittedName>
        <fullName evidence="2">Aminoglycoside phosphotransferase family protein</fullName>
    </submittedName>
</protein>
<dbReference type="Proteomes" id="UP000319103">
    <property type="component" value="Unassembled WGS sequence"/>
</dbReference>
<comment type="caution">
    <text evidence="2">The sequence shown here is derived from an EMBL/GenBank/DDBJ whole genome shotgun (WGS) entry which is preliminary data.</text>
</comment>
<accession>A0A540W486</accession>
<dbReference type="InterPro" id="IPR011009">
    <property type="entry name" value="Kinase-like_dom_sf"/>
</dbReference>
<dbReference type="GO" id="GO:0016740">
    <property type="term" value="F:transferase activity"/>
    <property type="evidence" value="ECO:0007669"/>
    <property type="project" value="UniProtKB-KW"/>
</dbReference>
<evidence type="ECO:0000259" key="1">
    <source>
        <dbReference type="Pfam" id="PF01636"/>
    </source>
</evidence>
<name>A0A540W486_9ACTN</name>
<dbReference type="RefSeq" id="WP_141634338.1">
    <property type="nucleotide sequence ID" value="NZ_VIGB01000003.1"/>
</dbReference>
<dbReference type="InterPro" id="IPR002575">
    <property type="entry name" value="Aminoglycoside_PTrfase"/>
</dbReference>
<gene>
    <name evidence="2" type="ORF">E6W39_17675</name>
</gene>
<dbReference type="OrthoDB" id="101887at2"/>
<reference evidence="2 3" key="1">
    <citation type="submission" date="2019-06" db="EMBL/GenBank/DDBJ databases">
        <title>Description of Kitasatospora acidophila sp. nov. isolated from pine grove soil, and reclassification of Streptomyces novaecaesareae to Kitasatospora novaeceasareae comb. nov.</title>
        <authorList>
            <person name="Kim M.J."/>
        </authorList>
    </citation>
    <scope>NUCLEOTIDE SEQUENCE [LARGE SCALE GENOMIC DNA]</scope>
    <source>
        <strain evidence="2 3">MMS16-CNU292</strain>
    </source>
</reference>
<evidence type="ECO:0000313" key="2">
    <source>
        <dbReference type="EMBL" id="TQF03727.1"/>
    </source>
</evidence>
<organism evidence="2 3">
    <name type="scientific">Kitasatospora acidiphila</name>
    <dbReference type="NCBI Taxonomy" id="2567942"/>
    <lineage>
        <taxon>Bacteria</taxon>
        <taxon>Bacillati</taxon>
        <taxon>Actinomycetota</taxon>
        <taxon>Actinomycetes</taxon>
        <taxon>Kitasatosporales</taxon>
        <taxon>Streptomycetaceae</taxon>
        <taxon>Kitasatospora</taxon>
    </lineage>
</organism>
<evidence type="ECO:0000313" key="3">
    <source>
        <dbReference type="Proteomes" id="UP000319103"/>
    </source>
</evidence>